<name>A0A3D5QB09_FLESI</name>
<reference evidence="1 2" key="1">
    <citation type="journal article" date="2018" name="Nat. Biotechnol.">
        <title>A standardized bacterial taxonomy based on genome phylogeny substantially revises the tree of life.</title>
        <authorList>
            <person name="Parks D.H."/>
            <person name="Chuvochina M."/>
            <person name="Waite D.W."/>
            <person name="Rinke C."/>
            <person name="Skarshewski A."/>
            <person name="Chaumeil P.A."/>
            <person name="Hugenholtz P."/>
        </authorList>
    </citation>
    <scope>NUCLEOTIDE SEQUENCE [LARGE SCALE GENOMIC DNA]</scope>
    <source>
        <strain evidence="1">UBA8672</strain>
    </source>
</reference>
<dbReference type="EMBL" id="DPPF01000099">
    <property type="protein sequence ID" value="HCW93021.1"/>
    <property type="molecule type" value="Genomic_DNA"/>
</dbReference>
<sequence length="88" mass="10126">MKNTPYLNLSVKKISNFLNKWGFALRISKAPCSEQSTYKIVDKGTKQVIFVGNYKHFLKILTSLSIIYEKMLELVIEEEIDKQNRGAA</sequence>
<comment type="caution">
    <text evidence="1">The sequence shown here is derived from an EMBL/GenBank/DDBJ whole genome shotgun (WGS) entry which is preliminary data.</text>
</comment>
<protein>
    <submittedName>
        <fullName evidence="1">Uncharacterized protein</fullName>
    </submittedName>
</protein>
<proteinExistence type="predicted"/>
<dbReference type="AlphaFoldDB" id="A0A3D5QB09"/>
<dbReference type="Proteomes" id="UP000262325">
    <property type="component" value="Unassembled WGS sequence"/>
</dbReference>
<organism evidence="1 2">
    <name type="scientific">Flexistipes sinusarabici</name>
    <dbReference type="NCBI Taxonomy" id="2352"/>
    <lineage>
        <taxon>Bacteria</taxon>
        <taxon>Pseudomonadati</taxon>
        <taxon>Deferribacterota</taxon>
        <taxon>Deferribacteres</taxon>
        <taxon>Deferribacterales</taxon>
        <taxon>Flexistipitaceae</taxon>
        <taxon>Flexistipes</taxon>
    </lineage>
</organism>
<accession>A0A3D5QB09</accession>
<gene>
    <name evidence="1" type="ORF">DHM44_05000</name>
</gene>
<evidence type="ECO:0000313" key="2">
    <source>
        <dbReference type="Proteomes" id="UP000262325"/>
    </source>
</evidence>
<evidence type="ECO:0000313" key="1">
    <source>
        <dbReference type="EMBL" id="HCW93021.1"/>
    </source>
</evidence>